<organism evidence="1 2">
    <name type="scientific">Mythimna loreyi</name>
    <dbReference type="NCBI Taxonomy" id="667449"/>
    <lineage>
        <taxon>Eukaryota</taxon>
        <taxon>Metazoa</taxon>
        <taxon>Ecdysozoa</taxon>
        <taxon>Arthropoda</taxon>
        <taxon>Hexapoda</taxon>
        <taxon>Insecta</taxon>
        <taxon>Pterygota</taxon>
        <taxon>Neoptera</taxon>
        <taxon>Endopterygota</taxon>
        <taxon>Lepidoptera</taxon>
        <taxon>Glossata</taxon>
        <taxon>Ditrysia</taxon>
        <taxon>Noctuoidea</taxon>
        <taxon>Noctuidae</taxon>
        <taxon>Noctuinae</taxon>
        <taxon>Hadenini</taxon>
        <taxon>Mythimna</taxon>
    </lineage>
</organism>
<name>A0ACC2QYB1_9NEOP</name>
<protein>
    <submittedName>
        <fullName evidence="1">Uncharacterized protein</fullName>
    </submittedName>
</protein>
<keyword evidence="2" id="KW-1185">Reference proteome</keyword>
<dbReference type="EMBL" id="CM056785">
    <property type="protein sequence ID" value="KAJ8728367.1"/>
    <property type="molecule type" value="Genomic_DNA"/>
</dbReference>
<dbReference type="Proteomes" id="UP001231649">
    <property type="component" value="Chromosome 9"/>
</dbReference>
<evidence type="ECO:0000313" key="2">
    <source>
        <dbReference type="Proteomes" id="UP001231649"/>
    </source>
</evidence>
<comment type="caution">
    <text evidence="1">The sequence shown here is derived from an EMBL/GenBank/DDBJ whole genome shotgun (WGS) entry which is preliminary data.</text>
</comment>
<evidence type="ECO:0000313" key="1">
    <source>
        <dbReference type="EMBL" id="KAJ8728367.1"/>
    </source>
</evidence>
<sequence>MSVVCSRLAPYTRHGIRCHCKASKTYKCKLLVVGGGAGGCSVAWRFSRRMKENDIILLEPSTIHFYQPAFTLVAAGVKTLEQSYKSVPKLLPKSVTWLHDKAENFDPCQNLVYTWNGDKVYYDFMVIAVGLKNDYDKILGLRKALDNPCSTVSTIYSPFYCTKTWRNLQEFSGGHALFTFPVKAGKCAGAAMKIMFLAQDYWRKKKIACRTNITYNTGAEAMFGIPKYSESLKKLAASRGIVPNYLANLVEVSPSGALFQGPGGETISLPYNILHVTPPMSPPGCLLKCAGLTDAAGFLNVDERTLQHKQFFNVFGLGDCTNTPNGKTAAAVAPQSYVLEQNLARVMAGKKPTAKYNGYSACPLLTSYNRGILVEFLYNKKVWETFPFDQSKERRLIYHLNKYIFPHLYWRRLLKGTWNGPSTVRNIVNPFRL</sequence>
<proteinExistence type="predicted"/>
<gene>
    <name evidence="1" type="ORF">PYW08_016752</name>
</gene>
<accession>A0ACC2QYB1</accession>
<reference evidence="1" key="1">
    <citation type="submission" date="2023-03" db="EMBL/GenBank/DDBJ databases">
        <title>Chromosome-level genomes of two armyworms, Mythimna separata and Mythimna loreyi, provide insights into the biosynthesis and reception of sex pheromones.</title>
        <authorList>
            <person name="Zhao H."/>
        </authorList>
    </citation>
    <scope>NUCLEOTIDE SEQUENCE</scope>
    <source>
        <strain evidence="1">BeijingLab</strain>
    </source>
</reference>